<dbReference type="RefSeq" id="WP_040772128.1">
    <property type="nucleotide sequence ID" value="NZ_QRCM01000001.1"/>
</dbReference>
<dbReference type="InterPro" id="IPR014105">
    <property type="entry name" value="Carotenoid/retinoid_OxRdtase"/>
</dbReference>
<dbReference type="PANTHER" id="PTHR43734:SF1">
    <property type="entry name" value="PHYTOENE DESATURASE"/>
    <property type="match status" value="1"/>
</dbReference>
<comment type="similarity">
    <text evidence="4">Belongs to the carotenoid/retinoid oxidoreductase family.</text>
</comment>
<dbReference type="AlphaFoldDB" id="A0A6P2CI30"/>
<protein>
    <submittedName>
        <fullName evidence="6">Phytoene desaturase</fullName>
    </submittedName>
</protein>
<feature type="domain" description="Amine oxidase" evidence="5">
    <location>
        <begin position="20"/>
        <end position="314"/>
    </location>
</feature>
<evidence type="ECO:0000313" key="7">
    <source>
        <dbReference type="Proteomes" id="UP000471120"/>
    </source>
</evidence>
<dbReference type="EMBL" id="QRCM01000001">
    <property type="protein sequence ID" value="TXG91411.1"/>
    <property type="molecule type" value="Genomic_DNA"/>
</dbReference>
<dbReference type="GO" id="GO:0016117">
    <property type="term" value="P:carotenoid biosynthetic process"/>
    <property type="evidence" value="ECO:0007669"/>
    <property type="project" value="UniProtKB-KW"/>
</dbReference>
<evidence type="ECO:0000259" key="5">
    <source>
        <dbReference type="Pfam" id="PF01593"/>
    </source>
</evidence>
<evidence type="ECO:0000256" key="4">
    <source>
        <dbReference type="RuleBase" id="RU362075"/>
    </source>
</evidence>
<keyword evidence="3 4" id="KW-0560">Oxidoreductase</keyword>
<reference evidence="6 7" key="1">
    <citation type="submission" date="2018-07" db="EMBL/GenBank/DDBJ databases">
        <title>Genome sequence of Rhodococcus rhodnii ATCC 35071 from Rhodnius prolixus.</title>
        <authorList>
            <person name="Patel V."/>
            <person name="Vogel K.J."/>
        </authorList>
    </citation>
    <scope>NUCLEOTIDE SEQUENCE [LARGE SCALE GENOMIC DNA]</scope>
    <source>
        <strain evidence="6 7">ATCC 35071</strain>
    </source>
</reference>
<dbReference type="InterPro" id="IPR036188">
    <property type="entry name" value="FAD/NAD-bd_sf"/>
</dbReference>
<evidence type="ECO:0000313" key="6">
    <source>
        <dbReference type="EMBL" id="TXG91411.1"/>
    </source>
</evidence>
<comment type="caution">
    <text evidence="6">The sequence shown here is derived from an EMBL/GenBank/DDBJ whole genome shotgun (WGS) entry which is preliminary data.</text>
</comment>
<feature type="domain" description="Amine oxidase" evidence="5">
    <location>
        <begin position="443"/>
        <end position="509"/>
    </location>
</feature>
<sequence length="526" mass="56149">MSTRAVPGPVRHVVVVGAGLAGLSAALHLRASGRDVTLLEAAGTPGGRVGTYRLRTPDGDEFDIDSGATVLTMPSLVTAAIGGVETDPPLRITRLDPAYHARFADGASLDVHSEPDRMAAEVTRFAGPDEAIRYRRLRRWLGDVFEAEFDDFMDADFDSPLDLVASPRSLRAIVRLVRLGGFGSLGRRVGSILRDDRLARIFTFQALYAGVAPRDALGVYGAIGHMDTSMGVWFPSGGMRSIAEAMTDAARRAGVDVVFDARVDALDVAGGRVTAVRTADAVYPCDAVVLTPDTHVVDSLLAPHGLAPRRPVRSSPSAVVLHGSIPVSVTDRWPARRHHTIDFGDAWDATFREITARAGRGRLMTDPSFLVTRPATTDPDLIIGSGETAREPLSVLAPCPNLRSAPFDWDRLGPHYAREIVTTLERRGFTGIAAHFDVARVDTPATWLADGMRDGSPFAAAHVFAQTGPFRRRNTVRGLANALLAGSSTVPGVGVPTVLLSGKLAAERITGSHTRARDVDSTVSPD</sequence>
<dbReference type="GO" id="GO:0016491">
    <property type="term" value="F:oxidoreductase activity"/>
    <property type="evidence" value="ECO:0007669"/>
    <property type="project" value="UniProtKB-KW"/>
</dbReference>
<keyword evidence="2 4" id="KW-0125">Carotenoid biosynthesis</keyword>
<evidence type="ECO:0000256" key="2">
    <source>
        <dbReference type="ARBA" id="ARBA00022746"/>
    </source>
</evidence>
<accession>A0A6P2CI30</accession>
<evidence type="ECO:0000256" key="3">
    <source>
        <dbReference type="ARBA" id="ARBA00023002"/>
    </source>
</evidence>
<gene>
    <name evidence="6" type="primary">crtI</name>
    <name evidence="6" type="ORF">DW322_15855</name>
</gene>
<dbReference type="PANTHER" id="PTHR43734">
    <property type="entry name" value="PHYTOENE DESATURASE"/>
    <property type="match status" value="1"/>
</dbReference>
<name>A0A6P2CI30_9NOCA</name>
<dbReference type="InterPro" id="IPR002937">
    <property type="entry name" value="Amino_oxidase"/>
</dbReference>
<proteinExistence type="inferred from homology"/>
<dbReference type="Proteomes" id="UP000471120">
    <property type="component" value="Unassembled WGS sequence"/>
</dbReference>
<dbReference type="Gene3D" id="3.50.50.60">
    <property type="entry name" value="FAD/NAD(P)-binding domain"/>
    <property type="match status" value="2"/>
</dbReference>
<organism evidence="6 7">
    <name type="scientific">Rhodococcus rhodnii</name>
    <dbReference type="NCBI Taxonomy" id="38312"/>
    <lineage>
        <taxon>Bacteria</taxon>
        <taxon>Bacillati</taxon>
        <taxon>Actinomycetota</taxon>
        <taxon>Actinomycetes</taxon>
        <taxon>Mycobacteriales</taxon>
        <taxon>Nocardiaceae</taxon>
        <taxon>Rhodococcus</taxon>
    </lineage>
</organism>
<dbReference type="Pfam" id="PF01593">
    <property type="entry name" value="Amino_oxidase"/>
    <property type="match status" value="2"/>
</dbReference>
<dbReference type="NCBIfam" id="TIGR02734">
    <property type="entry name" value="crtI_fam"/>
    <property type="match status" value="1"/>
</dbReference>
<comment type="pathway">
    <text evidence="1 4">Carotenoid biosynthesis.</text>
</comment>
<dbReference type="SUPFAM" id="SSF51905">
    <property type="entry name" value="FAD/NAD(P)-binding domain"/>
    <property type="match status" value="1"/>
</dbReference>
<evidence type="ECO:0000256" key="1">
    <source>
        <dbReference type="ARBA" id="ARBA00004829"/>
    </source>
</evidence>